<evidence type="ECO:0000256" key="1">
    <source>
        <dbReference type="SAM" id="MobiDB-lite"/>
    </source>
</evidence>
<dbReference type="AlphaFoldDB" id="A0A4R0KIN0"/>
<proteinExistence type="predicted"/>
<protein>
    <recommendedName>
        <fullName evidence="2">AbiEi antitoxin N-terminal domain-containing protein</fullName>
    </recommendedName>
</protein>
<feature type="region of interest" description="Disordered" evidence="1">
    <location>
        <begin position="1"/>
        <end position="38"/>
    </location>
</feature>
<accession>A0A4R0KIN0</accession>
<dbReference type="InterPro" id="IPR011335">
    <property type="entry name" value="Restrct_endonuc-II-like"/>
</dbReference>
<feature type="compositionally biased region" description="Gly residues" evidence="1">
    <location>
        <begin position="27"/>
        <end position="36"/>
    </location>
</feature>
<sequence>MGGWPTGFPLANPPRRGLTPQELSTGVGKGAAGGAGRAHAGLVNPELKQIAAEQGGVVSSRQAADTGYTREQIRERLGDGRWERVRYGQYAERLDLTGLAPWDRHVVRHRQLVHAAMNSMRRGSAVVSHHSALVMYGVPVWRADLTEVQLTRTTGRSGLLAGVRHHRGLLETSDVTQIEGLATTSLARAVVESAARTSFEAAVVSADAALRHYDLNPRDLQRLRATTECWPGGPTIRSVLAFADPLAESVGESRLRVLMRNQGLPSPDLQVEFADDGGFIGRVDFFFPDHDTVVEFDGMVKYADESRDALIREKAREDRLRALGLEIVRTTWSDLAHPHRTAMRIRSGFARSRRTVLTG</sequence>
<name>A0A4R0KIN0_9ACTN</name>
<reference evidence="3 4" key="1">
    <citation type="submission" date="2019-02" db="EMBL/GenBank/DDBJ databases">
        <title>Kribbella capetownensis sp. nov. and Kribbella speibonae sp. nov., isolated from soil.</title>
        <authorList>
            <person name="Curtis S.M."/>
            <person name="Norton I."/>
            <person name="Everest G.J."/>
            <person name="Meyers P.R."/>
        </authorList>
    </citation>
    <scope>NUCLEOTIDE SEQUENCE [LARGE SCALE GENOMIC DNA]</scope>
    <source>
        <strain evidence="3 4">NRRL B-24813</strain>
    </source>
</reference>
<evidence type="ECO:0000313" key="4">
    <source>
        <dbReference type="Proteomes" id="UP000291144"/>
    </source>
</evidence>
<evidence type="ECO:0000259" key="2">
    <source>
        <dbReference type="Pfam" id="PF13338"/>
    </source>
</evidence>
<dbReference type="SUPFAM" id="SSF52980">
    <property type="entry name" value="Restriction endonuclease-like"/>
    <property type="match status" value="1"/>
</dbReference>
<comment type="caution">
    <text evidence="3">The sequence shown here is derived from an EMBL/GenBank/DDBJ whole genome shotgun (WGS) entry which is preliminary data.</text>
</comment>
<feature type="domain" description="AbiEi antitoxin N-terminal" evidence="2">
    <location>
        <begin position="46"/>
        <end position="88"/>
    </location>
</feature>
<dbReference type="Pfam" id="PF13338">
    <property type="entry name" value="AbiEi_4"/>
    <property type="match status" value="1"/>
</dbReference>
<organism evidence="3 4">
    <name type="scientific">Kribbella pittospori</name>
    <dbReference type="NCBI Taxonomy" id="722689"/>
    <lineage>
        <taxon>Bacteria</taxon>
        <taxon>Bacillati</taxon>
        <taxon>Actinomycetota</taxon>
        <taxon>Actinomycetes</taxon>
        <taxon>Propionibacteriales</taxon>
        <taxon>Kribbellaceae</taxon>
        <taxon>Kribbella</taxon>
    </lineage>
</organism>
<dbReference type="OrthoDB" id="5143202at2"/>
<evidence type="ECO:0000313" key="3">
    <source>
        <dbReference type="EMBL" id="TCC60463.1"/>
    </source>
</evidence>
<gene>
    <name evidence="3" type="ORF">E0H73_21265</name>
</gene>
<keyword evidence="4" id="KW-1185">Reference proteome</keyword>
<dbReference type="Proteomes" id="UP000291144">
    <property type="component" value="Unassembled WGS sequence"/>
</dbReference>
<dbReference type="InterPro" id="IPR025159">
    <property type="entry name" value="AbiEi_N"/>
</dbReference>
<dbReference type="EMBL" id="SJKB01000006">
    <property type="protein sequence ID" value="TCC60463.1"/>
    <property type="molecule type" value="Genomic_DNA"/>
</dbReference>